<dbReference type="NCBIfam" id="TIGR01965">
    <property type="entry name" value="VCBS_repeat"/>
    <property type="match status" value="2"/>
</dbReference>
<sequence length="1051" mass="110522">MKKCILAIAIAAGLTGCGSSNDEEPTNNNTAATFSGDSSATVAANQMSVSGTLTITDPDEGEDAAVAQTDAPVTYGTFSISSEGQWQYSLDTSDSSVIALADGSTVTDVATVSSVDGTMQDITITITGINEAPVFGTGDGVDSATIVQSMDTPISGNLSIMDADANESAFISQNAVLSSFGEFSIDEDGAWTYTLDTSNSTVVGLNGETDTVVDELSISSVDGTQTRISITITGEEASSGSVLTKGSIGDNDSVPEINCTTTVNSTSDLEDAVSFAMTAGETICLASGNYTGLDLSFGGTGTADMPITVAAAVPGEVIIDGEVFIGMTGEYVVFQGFVFKDGTIDSSILQTRANSNTACNNCRITENSFINMDEGLDDSTKWFQIYGSNNRFDHNWVSGKSTQGALFIVERGDAPGTEDRTQIDHNYFGDRPPKDGLAYADQSDNEYEGIRIGSSNTHTSDSFAVIEHNYFEAIDAEAEVISIKAGSVTVAHNTIRNSRGSIVNRHGEGSNINNNFIIGDDNPFSGGIRIVDANHSVTNNYIQGARNPSSNFYGGILISASDGSTSNGYQDVENVLVANNTIVDSANSINLFAGNEDDRPDSVYFVNNVVADAIGPVVKNADNLPDNSIFTGNYVFGQSLADDDAIDSLTGMTFVDPELEADSSGVYRPTAQSATLTADLGADTGDYDLPTTDMDGQTRSAATLSGADEILSQELALTELRGLLSPELVGPLSYTPPTSTPYIAQVDIQNANFDTQSLDGWNNSGAQITTQLDEVFSRNSSVKLDSQTDSITQTVTVEANTNYTLSAFTNGVAKLSATVGGDIYSVDQSSSEYKFTSVSFNSAAGTSLEIKASLDDFVLGSVDITNPNFDDGQDGWVVNEGTGIGQVQDSSNSASGADGSIKFTHNDADSGTPYQPYIAQTVTVQPNTEYTLTMYILLKDNDEQDATVLFGAHTGSAIEGGVFDNADIVASKNSVYANLSEDLEGDDSFRPDVLVFNSGDNTTITIFAQYQSTLGDDIRIDDFSLTAEGAPSADAEAFFDSFRLVSHPSLN</sequence>
<evidence type="ECO:0000313" key="2">
    <source>
        <dbReference type="EMBL" id="GAC13838.1"/>
    </source>
</evidence>
<dbReference type="AlphaFoldDB" id="K6YB32"/>
<dbReference type="RefSeq" id="WP_008843655.1">
    <property type="nucleotide sequence ID" value="NZ_BAEN01000023.1"/>
</dbReference>
<keyword evidence="3" id="KW-1185">Reference proteome</keyword>
<evidence type="ECO:0000259" key="1">
    <source>
        <dbReference type="Pfam" id="PF17803"/>
    </source>
</evidence>
<comment type="caution">
    <text evidence="2">The sequence shown here is derived from an EMBL/GenBank/DDBJ whole genome shotgun (WGS) entry which is preliminary data.</text>
</comment>
<dbReference type="eggNOG" id="COG2911">
    <property type="taxonomic scope" value="Bacteria"/>
</dbReference>
<dbReference type="GO" id="GO:0004812">
    <property type="term" value="F:aminoacyl-tRNA ligase activity"/>
    <property type="evidence" value="ECO:0007669"/>
    <property type="project" value="UniProtKB-KW"/>
</dbReference>
<evidence type="ECO:0000313" key="3">
    <source>
        <dbReference type="Proteomes" id="UP000006334"/>
    </source>
</evidence>
<organism evidence="2 3">
    <name type="scientific">Aliiglaciecola lipolytica E3</name>
    <dbReference type="NCBI Taxonomy" id="1127673"/>
    <lineage>
        <taxon>Bacteria</taxon>
        <taxon>Pseudomonadati</taxon>
        <taxon>Pseudomonadota</taxon>
        <taxon>Gammaproteobacteria</taxon>
        <taxon>Alteromonadales</taxon>
        <taxon>Alteromonadaceae</taxon>
        <taxon>Aliiglaciecola</taxon>
    </lineage>
</organism>
<dbReference type="Gene3D" id="2.60.120.260">
    <property type="entry name" value="Galactose-binding domain-like"/>
    <property type="match status" value="2"/>
</dbReference>
<dbReference type="EMBL" id="BAEN01000023">
    <property type="protein sequence ID" value="GAC13838.1"/>
    <property type="molecule type" value="Genomic_DNA"/>
</dbReference>
<gene>
    <name evidence="2" type="ORF">GLIP_1197</name>
</gene>
<dbReference type="Gene3D" id="2.60.40.10">
    <property type="entry name" value="Immunoglobulins"/>
    <property type="match status" value="2"/>
</dbReference>
<dbReference type="eggNOG" id="COG3420">
    <property type="taxonomic scope" value="Bacteria"/>
</dbReference>
<dbReference type="InterPro" id="IPR039513">
    <property type="entry name" value="PL-6"/>
</dbReference>
<protein>
    <submittedName>
        <fullName evidence="2">Leucyl-tRNA synthetase class Ia</fullName>
    </submittedName>
</protein>
<dbReference type="Pfam" id="PF14592">
    <property type="entry name" value="Chondroitinas_B"/>
    <property type="match status" value="1"/>
</dbReference>
<dbReference type="PROSITE" id="PS51257">
    <property type="entry name" value="PROKAR_LIPOPROTEIN"/>
    <property type="match status" value="1"/>
</dbReference>
<proteinExistence type="predicted"/>
<keyword evidence="2" id="KW-0030">Aminoacyl-tRNA synthetase</keyword>
<dbReference type="STRING" id="1127673.GLIP_1197"/>
<keyword evidence="2" id="KW-0436">Ligase</keyword>
<dbReference type="InterPro" id="IPR040853">
    <property type="entry name" value="RapA2_cadherin-like"/>
</dbReference>
<feature type="domain" description="RapA2 cadherin-like" evidence="1">
    <location>
        <begin position="121"/>
        <end position="193"/>
    </location>
</feature>
<dbReference type="Pfam" id="PF17803">
    <property type="entry name" value="Cadherin_4"/>
    <property type="match status" value="1"/>
</dbReference>
<name>K6YB32_9ALTE</name>
<dbReference type="InterPro" id="IPR012334">
    <property type="entry name" value="Pectin_lyas_fold"/>
</dbReference>
<dbReference type="InterPro" id="IPR011050">
    <property type="entry name" value="Pectin_lyase_fold/virulence"/>
</dbReference>
<dbReference type="SUPFAM" id="SSF51126">
    <property type="entry name" value="Pectin lyase-like"/>
    <property type="match status" value="1"/>
</dbReference>
<dbReference type="InterPro" id="IPR010221">
    <property type="entry name" value="VCBS_dom"/>
</dbReference>
<dbReference type="Gene3D" id="2.160.20.10">
    <property type="entry name" value="Single-stranded right-handed beta-helix, Pectin lyase-like"/>
    <property type="match status" value="1"/>
</dbReference>
<dbReference type="OrthoDB" id="6475864at2"/>
<accession>K6YB32</accession>
<dbReference type="Proteomes" id="UP000006334">
    <property type="component" value="Unassembled WGS sequence"/>
</dbReference>
<dbReference type="InterPro" id="IPR013783">
    <property type="entry name" value="Ig-like_fold"/>
</dbReference>
<dbReference type="InterPro" id="IPR006626">
    <property type="entry name" value="PbH1"/>
</dbReference>
<reference evidence="2 3" key="1">
    <citation type="journal article" date="2017" name="Antonie Van Leeuwenhoek">
        <title>Rhizobium rhizosphaerae sp. nov., a novel species isolated from rice rhizosphere.</title>
        <authorList>
            <person name="Zhao J.J."/>
            <person name="Zhang J."/>
            <person name="Zhang R.J."/>
            <person name="Zhang C.W."/>
            <person name="Yin H.Q."/>
            <person name="Zhang X.X."/>
        </authorList>
    </citation>
    <scope>NUCLEOTIDE SEQUENCE [LARGE SCALE GENOMIC DNA]</scope>
    <source>
        <strain evidence="2 3">E3</strain>
    </source>
</reference>
<dbReference type="CDD" id="cd14251">
    <property type="entry name" value="PL-6"/>
    <property type="match status" value="1"/>
</dbReference>
<dbReference type="SMART" id="SM00710">
    <property type="entry name" value="PbH1"/>
    <property type="match status" value="4"/>
</dbReference>